<protein>
    <recommendedName>
        <fullName evidence="5">Transcription factor domain-containing protein</fullName>
    </recommendedName>
</protein>
<dbReference type="Pfam" id="PF11951">
    <property type="entry name" value="Fungal_trans_2"/>
    <property type="match status" value="1"/>
</dbReference>
<dbReference type="GO" id="GO:0005634">
    <property type="term" value="C:nucleus"/>
    <property type="evidence" value="ECO:0007669"/>
    <property type="project" value="UniProtKB-SubCell"/>
</dbReference>
<comment type="caution">
    <text evidence="3">The sequence shown here is derived from an EMBL/GenBank/DDBJ whole genome shotgun (WGS) entry which is preliminary data.</text>
</comment>
<dbReference type="PANTHER" id="PTHR37534:SF46">
    <property type="entry name" value="ZN(II)2CYS6 TRANSCRIPTION FACTOR (EUROFUNG)"/>
    <property type="match status" value="1"/>
</dbReference>
<evidence type="ECO:0000313" key="3">
    <source>
        <dbReference type="EMBL" id="RDW63086.1"/>
    </source>
</evidence>
<evidence type="ECO:0008006" key="5">
    <source>
        <dbReference type="Google" id="ProtNLM"/>
    </source>
</evidence>
<name>A0A3D8QMM2_9EURO</name>
<evidence type="ECO:0000313" key="4">
    <source>
        <dbReference type="Proteomes" id="UP000256690"/>
    </source>
</evidence>
<keyword evidence="4" id="KW-1185">Reference proteome</keyword>
<dbReference type="EMBL" id="PVWQ01000015">
    <property type="protein sequence ID" value="RDW63086.1"/>
    <property type="molecule type" value="Genomic_DNA"/>
</dbReference>
<dbReference type="GeneID" id="38120567"/>
<dbReference type="AlphaFoldDB" id="A0A3D8QMM2"/>
<dbReference type="Proteomes" id="UP000256690">
    <property type="component" value="Unassembled WGS sequence"/>
</dbReference>
<dbReference type="InterPro" id="IPR021858">
    <property type="entry name" value="Fun_TF"/>
</dbReference>
<dbReference type="STRING" id="1810919.A0A3D8QMM2"/>
<sequence length="376" mass="41692">MTSKSSCTCRCLCQQKTALCHFHPFDCSSIPWTPELISWGPHPHSSNPSLPEKGITANEARFFCHFVTVIPHVFVLVPPEIPPPRPSDPEPESFMSVIFRLSTRDQMVLKAALCLGASHLGRCLCPIGAEGESESLSVEKTRLAENAEEELSRRVDAFRTGLMREQDITQHSEEQTEAEALISSYCLLYLYNVSEGIGNGAWQERLNGASDVLLELLNNREIVQGIDREDSEGGALPSQRAFVEFFSYHYTLGGVTSHLQASKDTLTPSWRRMFAGCSSARNGLLPLGLIAQISALRSEAETAPSASMIVRAVEIWKDLDDWGHAIELPSDDHAISRAYTTACFIWLFSILYPESINDDRVQAVLCCRRRLYAAGG</sequence>
<proteinExistence type="predicted"/>
<dbReference type="PANTHER" id="PTHR37534">
    <property type="entry name" value="TRANSCRIPTIONAL ACTIVATOR PROTEIN UGA3"/>
    <property type="match status" value="1"/>
</dbReference>
<organism evidence="3 4">
    <name type="scientific">Aspergillus mulundensis</name>
    <dbReference type="NCBI Taxonomy" id="1810919"/>
    <lineage>
        <taxon>Eukaryota</taxon>
        <taxon>Fungi</taxon>
        <taxon>Dikarya</taxon>
        <taxon>Ascomycota</taxon>
        <taxon>Pezizomycotina</taxon>
        <taxon>Eurotiomycetes</taxon>
        <taxon>Eurotiomycetidae</taxon>
        <taxon>Eurotiales</taxon>
        <taxon>Aspergillaceae</taxon>
        <taxon>Aspergillus</taxon>
        <taxon>Aspergillus subgen. Nidulantes</taxon>
    </lineage>
</organism>
<dbReference type="OrthoDB" id="434972at2759"/>
<evidence type="ECO:0000256" key="1">
    <source>
        <dbReference type="ARBA" id="ARBA00004123"/>
    </source>
</evidence>
<comment type="subcellular location">
    <subcellularLocation>
        <location evidence="1">Nucleus</location>
    </subcellularLocation>
</comment>
<reference evidence="3 4" key="1">
    <citation type="journal article" date="2018" name="IMA Fungus">
        <title>IMA Genome-F 9: Draft genome sequence of Annulohypoxylon stygium, Aspergillus mulundensis, Berkeleyomyces basicola (syn. Thielaviopsis basicola), Ceratocystis smalleyi, two Cercospora beticola strains, Coleophoma cylindrospora, Fusarium fracticaudum, Phialophora cf. hyalina, and Morchella septimelata.</title>
        <authorList>
            <person name="Wingfield B.D."/>
            <person name="Bills G.F."/>
            <person name="Dong Y."/>
            <person name="Huang W."/>
            <person name="Nel W.J."/>
            <person name="Swalarsk-Parry B.S."/>
            <person name="Vaghefi N."/>
            <person name="Wilken P.M."/>
            <person name="An Z."/>
            <person name="de Beer Z.W."/>
            <person name="De Vos L."/>
            <person name="Chen L."/>
            <person name="Duong T.A."/>
            <person name="Gao Y."/>
            <person name="Hammerbacher A."/>
            <person name="Kikkert J.R."/>
            <person name="Li Y."/>
            <person name="Li H."/>
            <person name="Li K."/>
            <person name="Li Q."/>
            <person name="Liu X."/>
            <person name="Ma X."/>
            <person name="Naidoo K."/>
            <person name="Pethybridge S.J."/>
            <person name="Sun J."/>
            <person name="Steenkamp E.T."/>
            <person name="van der Nest M.A."/>
            <person name="van Wyk S."/>
            <person name="Wingfield M.J."/>
            <person name="Xiong C."/>
            <person name="Yue Q."/>
            <person name="Zhang X."/>
        </authorList>
    </citation>
    <scope>NUCLEOTIDE SEQUENCE [LARGE SCALE GENOMIC DNA]</scope>
    <source>
        <strain evidence="3 4">DSM 5745</strain>
    </source>
</reference>
<accession>A0A3D8QMM2</accession>
<evidence type="ECO:0000256" key="2">
    <source>
        <dbReference type="ARBA" id="ARBA00023242"/>
    </source>
</evidence>
<dbReference type="RefSeq" id="XP_026599275.1">
    <property type="nucleotide sequence ID" value="XM_026752213.1"/>
</dbReference>
<keyword evidence="2" id="KW-0539">Nucleus</keyword>
<gene>
    <name evidence="3" type="ORF">DSM5745_10197</name>
</gene>